<name>A0A923HNJ7_9BURK</name>
<evidence type="ECO:0000313" key="5">
    <source>
        <dbReference type="EMBL" id="MBC3881076.1"/>
    </source>
</evidence>
<dbReference type="InterPro" id="IPR036390">
    <property type="entry name" value="WH_DNA-bd_sf"/>
</dbReference>
<keyword evidence="4" id="KW-0804">Transcription</keyword>
<proteinExistence type="inferred from homology"/>
<dbReference type="Pfam" id="PF03965">
    <property type="entry name" value="Penicillinase_R"/>
    <property type="match status" value="1"/>
</dbReference>
<evidence type="ECO:0000256" key="3">
    <source>
        <dbReference type="ARBA" id="ARBA00023125"/>
    </source>
</evidence>
<evidence type="ECO:0000256" key="2">
    <source>
        <dbReference type="ARBA" id="ARBA00023015"/>
    </source>
</evidence>
<dbReference type="PIRSF" id="PIRSF019455">
    <property type="entry name" value="CopR_AtkY"/>
    <property type="match status" value="1"/>
</dbReference>
<gene>
    <name evidence="5" type="ORF">H8K36_06810</name>
</gene>
<dbReference type="Gene3D" id="1.10.4040.10">
    <property type="entry name" value="Penicillinase repressor domain"/>
    <property type="match status" value="1"/>
</dbReference>
<dbReference type="InterPro" id="IPR005650">
    <property type="entry name" value="BlaI_family"/>
</dbReference>
<keyword evidence="2" id="KW-0805">Transcription regulation</keyword>
<comment type="caution">
    <text evidence="5">The sequence shown here is derived from an EMBL/GenBank/DDBJ whole genome shotgun (WGS) entry which is preliminary data.</text>
</comment>
<evidence type="ECO:0000313" key="6">
    <source>
        <dbReference type="Proteomes" id="UP000627446"/>
    </source>
</evidence>
<dbReference type="EMBL" id="JACOFZ010000001">
    <property type="protein sequence ID" value="MBC3881076.1"/>
    <property type="molecule type" value="Genomic_DNA"/>
</dbReference>
<organism evidence="5 6">
    <name type="scientific">Undibacterium nitidum</name>
    <dbReference type="NCBI Taxonomy" id="2762298"/>
    <lineage>
        <taxon>Bacteria</taxon>
        <taxon>Pseudomonadati</taxon>
        <taxon>Pseudomonadota</taxon>
        <taxon>Betaproteobacteria</taxon>
        <taxon>Burkholderiales</taxon>
        <taxon>Oxalobacteraceae</taxon>
        <taxon>Undibacterium</taxon>
    </lineage>
</organism>
<dbReference type="RefSeq" id="WP_186914476.1">
    <property type="nucleotide sequence ID" value="NZ_JACOFZ010000001.1"/>
</dbReference>
<evidence type="ECO:0000256" key="1">
    <source>
        <dbReference type="ARBA" id="ARBA00011046"/>
    </source>
</evidence>
<dbReference type="GO" id="GO:0003677">
    <property type="term" value="F:DNA binding"/>
    <property type="evidence" value="ECO:0007669"/>
    <property type="project" value="UniProtKB-KW"/>
</dbReference>
<dbReference type="SUPFAM" id="SSF46785">
    <property type="entry name" value="Winged helix' DNA-binding domain"/>
    <property type="match status" value="1"/>
</dbReference>
<protein>
    <submittedName>
        <fullName evidence="5">BlaI/MecI/CopY family transcriptional regulator</fullName>
    </submittedName>
</protein>
<comment type="similarity">
    <text evidence="1">Belongs to the BlaI transcriptional regulatory family.</text>
</comment>
<evidence type="ECO:0000256" key="4">
    <source>
        <dbReference type="ARBA" id="ARBA00023163"/>
    </source>
</evidence>
<keyword evidence="3" id="KW-0238">DNA-binding</keyword>
<dbReference type="InterPro" id="IPR036388">
    <property type="entry name" value="WH-like_DNA-bd_sf"/>
</dbReference>
<dbReference type="Proteomes" id="UP000627446">
    <property type="component" value="Unassembled WGS sequence"/>
</dbReference>
<dbReference type="Gene3D" id="1.10.10.10">
    <property type="entry name" value="Winged helix-like DNA-binding domain superfamily/Winged helix DNA-binding domain"/>
    <property type="match status" value="1"/>
</dbReference>
<dbReference type="GO" id="GO:0045892">
    <property type="term" value="P:negative regulation of DNA-templated transcription"/>
    <property type="evidence" value="ECO:0007669"/>
    <property type="project" value="InterPro"/>
</dbReference>
<keyword evidence="6" id="KW-1185">Reference proteome</keyword>
<reference evidence="5" key="1">
    <citation type="submission" date="2020-08" db="EMBL/GenBank/DDBJ databases">
        <title>Novel species isolated from subtropical streams in China.</title>
        <authorList>
            <person name="Lu H."/>
        </authorList>
    </citation>
    <scope>NUCLEOTIDE SEQUENCE</scope>
    <source>
        <strain evidence="5">LX22W</strain>
    </source>
</reference>
<sequence>MEDDLNNVSLSDLQLAIMRALWNKPDSSTTEVVEAVRASRPLAHTTIATLLTRLEKRGLVAVSRDGRQLTYRALLSENQVQKSMVSDLVSSLFMGNTSALLSHLVKEDEIGDDDLEKIRRLLENKGKNRA</sequence>
<accession>A0A923HNJ7</accession>
<dbReference type="AlphaFoldDB" id="A0A923HNJ7"/>